<dbReference type="Proteomes" id="UP000297258">
    <property type="component" value="Unassembled WGS sequence"/>
</dbReference>
<organism evidence="4 5">
    <name type="scientific">Massilia horti</name>
    <dbReference type="NCBI Taxonomy" id="2562153"/>
    <lineage>
        <taxon>Bacteria</taxon>
        <taxon>Pseudomonadati</taxon>
        <taxon>Pseudomonadota</taxon>
        <taxon>Betaproteobacteria</taxon>
        <taxon>Burkholderiales</taxon>
        <taxon>Oxalobacteraceae</taxon>
        <taxon>Telluria group</taxon>
        <taxon>Massilia</taxon>
    </lineage>
</organism>
<feature type="transmembrane region" description="Helical" evidence="2">
    <location>
        <begin position="43"/>
        <end position="62"/>
    </location>
</feature>
<dbReference type="Pfam" id="PF16537">
    <property type="entry name" value="T2SSB"/>
    <property type="match status" value="1"/>
</dbReference>
<evidence type="ECO:0000256" key="2">
    <source>
        <dbReference type="SAM" id="Phobius"/>
    </source>
</evidence>
<sequence>MSYILEALKKAQAERQLGNAPTIHAPQPVHVAPVLKGGSRKPLLIGLVAGVLVASAAAVLTWRQQAPVQVAAVAPAPVQHVPVAPPPEAVIPNEPVLPTAAPAKTHAAPAPVASPPHADASAPEHPPAKPQPVARAASVQHQAAPKAAAPVEMQAPPPAAAAPNAQAEEQNLRTLQELPEAIQREVPRIAFGGYMYSPNPADRLVLIDKALRHEGEEVAPGLVLEKLLPKAAVMNFRGYRYRVPY</sequence>
<gene>
    <name evidence="4" type="ORF">E4O92_18770</name>
</gene>
<dbReference type="GO" id="GO:0015627">
    <property type="term" value="C:type II protein secretion system complex"/>
    <property type="evidence" value="ECO:0007669"/>
    <property type="project" value="InterPro"/>
</dbReference>
<accession>A0A4Y9SXX4</accession>
<comment type="caution">
    <text evidence="4">The sequence shown here is derived from an EMBL/GenBank/DDBJ whole genome shotgun (WGS) entry which is preliminary data.</text>
</comment>
<evidence type="ECO:0000256" key="1">
    <source>
        <dbReference type="SAM" id="MobiDB-lite"/>
    </source>
</evidence>
<protein>
    <recommendedName>
        <fullName evidence="3">Type II secretion system protein GspB C-terminal domain-containing protein</fullName>
    </recommendedName>
</protein>
<evidence type="ECO:0000313" key="4">
    <source>
        <dbReference type="EMBL" id="TFW29586.1"/>
    </source>
</evidence>
<keyword evidence="2" id="KW-0472">Membrane</keyword>
<dbReference type="OrthoDB" id="5432325at2"/>
<evidence type="ECO:0000313" key="5">
    <source>
        <dbReference type="Proteomes" id="UP000297258"/>
    </source>
</evidence>
<keyword evidence="2" id="KW-0812">Transmembrane</keyword>
<dbReference type="AlphaFoldDB" id="A0A4Y9SXX4"/>
<proteinExistence type="predicted"/>
<feature type="domain" description="Type II secretion system protein GspB C-terminal" evidence="3">
    <location>
        <begin position="186"/>
        <end position="244"/>
    </location>
</feature>
<dbReference type="RefSeq" id="WP_135191173.1">
    <property type="nucleotide sequence ID" value="NZ_SPUM01000123.1"/>
</dbReference>
<evidence type="ECO:0000259" key="3">
    <source>
        <dbReference type="Pfam" id="PF16537"/>
    </source>
</evidence>
<reference evidence="4 5" key="1">
    <citation type="submission" date="2019-03" db="EMBL/GenBank/DDBJ databases">
        <title>Draft genome of Massilia hortus sp. nov., a novel bacterial species of the Oxalobacteraceae family.</title>
        <authorList>
            <person name="Peta V."/>
            <person name="Raths R."/>
            <person name="Bucking H."/>
        </authorList>
    </citation>
    <scope>NUCLEOTIDE SEQUENCE [LARGE SCALE GENOMIC DNA]</scope>
    <source>
        <strain evidence="4 5">ONC3</strain>
    </source>
</reference>
<keyword evidence="5" id="KW-1185">Reference proteome</keyword>
<dbReference type="EMBL" id="SPUM01000123">
    <property type="protein sequence ID" value="TFW29586.1"/>
    <property type="molecule type" value="Genomic_DNA"/>
</dbReference>
<name>A0A4Y9SXX4_9BURK</name>
<keyword evidence="2" id="KW-1133">Transmembrane helix</keyword>
<feature type="region of interest" description="Disordered" evidence="1">
    <location>
        <begin position="103"/>
        <end position="164"/>
    </location>
</feature>
<dbReference type="InterPro" id="IPR032389">
    <property type="entry name" value="GspB_C"/>
</dbReference>
<feature type="compositionally biased region" description="Low complexity" evidence="1">
    <location>
        <begin position="103"/>
        <end position="123"/>
    </location>
</feature>